<dbReference type="Gene3D" id="3.30.60.190">
    <property type="match status" value="1"/>
</dbReference>
<dbReference type="GeneID" id="30207224"/>
<dbReference type="GO" id="GO:0000492">
    <property type="term" value="P:box C/D snoRNP assembly"/>
    <property type="evidence" value="ECO:0007669"/>
    <property type="project" value="TreeGrafter"/>
</dbReference>
<evidence type="ECO:0000256" key="1">
    <source>
        <dbReference type="ARBA" id="ARBA00022553"/>
    </source>
</evidence>
<dbReference type="GO" id="GO:0000463">
    <property type="term" value="P:maturation of LSU-rRNA from tricistronic rRNA transcript (SSU-rRNA, 5.8S rRNA, LSU-rRNA)"/>
    <property type="evidence" value="ECO:0007669"/>
    <property type="project" value="TreeGrafter"/>
</dbReference>
<evidence type="ECO:0000256" key="4">
    <source>
        <dbReference type="ARBA" id="ARBA00022833"/>
    </source>
</evidence>
<dbReference type="STRING" id="1296100.A0A1B9GAC5"/>
<proteinExistence type="inferred from homology"/>
<dbReference type="InterPro" id="IPR007529">
    <property type="entry name" value="Znf_HIT"/>
</dbReference>
<keyword evidence="3 7" id="KW-0863">Zinc-finger</keyword>
<dbReference type="EMBL" id="CP144542">
    <property type="protein sequence ID" value="WVW82112.1"/>
    <property type="molecule type" value="Genomic_DNA"/>
</dbReference>
<dbReference type="Pfam" id="PF25790">
    <property type="entry name" value="BCD1"/>
    <property type="match status" value="1"/>
</dbReference>
<feature type="compositionally biased region" description="Low complexity" evidence="8">
    <location>
        <begin position="31"/>
        <end position="40"/>
    </location>
</feature>
<organism evidence="10">
    <name type="scientific">Kwoniella bestiolae CBS 10118</name>
    <dbReference type="NCBI Taxonomy" id="1296100"/>
    <lineage>
        <taxon>Eukaryota</taxon>
        <taxon>Fungi</taxon>
        <taxon>Dikarya</taxon>
        <taxon>Basidiomycota</taxon>
        <taxon>Agaricomycotina</taxon>
        <taxon>Tremellomycetes</taxon>
        <taxon>Tremellales</taxon>
        <taxon>Cryptococcaceae</taxon>
        <taxon>Kwoniella</taxon>
    </lineage>
</organism>
<accession>A0A1B9GAC5</accession>
<keyword evidence="1" id="KW-0597">Phosphoprotein</keyword>
<sequence>MNHPLPPRPNFIPSSSSSSTAGPSNLRYQLPTPISTIPIPTAKPSAPPIDPTKCSACSSSTPKYTCPRCSKRSCSLACTKKHKSTDKCSGVRDPTSFVPLTAYGQGAWSDDYKWLEEGRRKVTEWGENVGFQELMDAAKKPSTSKFPRNERERNMNKFKKRNSRKELLKRELLMGHNCSVEFMPVGMEKKKANQSSWNPKTKQLQITIHLNVPSHLLDPSSTSSDPKTLTHPRLLFTSPSTSKPLATLSSLITPSPSTKVVYLLPFQSTPSRPAPGHTKGQKLFYPPLNPSKSVAEALGGTAWVEFPVIEIMEKTRWNEGVEKGEYMVVPLSEPLISLKDRTRDSGWGKRKIDIVDAREGEGQSPKKAKIDGKGLMALGDYASDDEDDVEDDLDAEEEEEQDEEDDVTLEGDYQEDEEEEEGEEEPSIEVLRAVGAALAADLG</sequence>
<keyword evidence="4" id="KW-0862">Zinc</keyword>
<keyword evidence="2" id="KW-0479">Metal-binding</keyword>
<comment type="similarity">
    <text evidence="6">Belongs to the BCD1 family.</text>
</comment>
<name>A0A1B9GAC5_9TREE</name>
<evidence type="ECO:0000259" key="9">
    <source>
        <dbReference type="PROSITE" id="PS51083"/>
    </source>
</evidence>
<evidence type="ECO:0000256" key="2">
    <source>
        <dbReference type="ARBA" id="ARBA00022723"/>
    </source>
</evidence>
<reference evidence="10" key="3">
    <citation type="submission" date="2014-01" db="EMBL/GenBank/DDBJ databases">
        <title>Evolution of pathogenesis and genome organization in the Tremellales.</title>
        <authorList>
            <person name="Cuomo C."/>
            <person name="Litvintseva A."/>
            <person name="Heitman J."/>
            <person name="Chen Y."/>
            <person name="Sun S."/>
            <person name="Springer D."/>
            <person name="Dromer F."/>
            <person name="Young S."/>
            <person name="Zeng Q."/>
            <person name="Chapman S."/>
            <person name="Gujja S."/>
            <person name="Saif S."/>
            <person name="Birren B."/>
        </authorList>
    </citation>
    <scope>NUCLEOTIDE SEQUENCE</scope>
    <source>
        <strain evidence="10">CBS 10118</strain>
    </source>
</reference>
<evidence type="ECO:0000256" key="5">
    <source>
        <dbReference type="ARBA" id="ARBA00049598"/>
    </source>
</evidence>
<dbReference type="Proteomes" id="UP000092730">
    <property type="component" value="Chromosome 2"/>
</dbReference>
<feature type="region of interest" description="Disordered" evidence="8">
    <location>
        <begin position="356"/>
        <end position="430"/>
    </location>
</feature>
<dbReference type="AlphaFoldDB" id="A0A1B9GAC5"/>
<dbReference type="InterPro" id="IPR051639">
    <property type="entry name" value="BCD1"/>
</dbReference>
<feature type="compositionally biased region" description="Acidic residues" evidence="8">
    <location>
        <begin position="382"/>
        <end position="427"/>
    </location>
</feature>
<dbReference type="KEGG" id="kbi:30207224"/>
<dbReference type="GO" id="GO:0070761">
    <property type="term" value="C:pre-snoRNP complex"/>
    <property type="evidence" value="ECO:0007669"/>
    <property type="project" value="TreeGrafter"/>
</dbReference>
<keyword evidence="12" id="KW-1185">Reference proteome</keyword>
<evidence type="ECO:0000256" key="3">
    <source>
        <dbReference type="ARBA" id="ARBA00022771"/>
    </source>
</evidence>
<dbReference type="Pfam" id="PF04438">
    <property type="entry name" value="zf-HIT"/>
    <property type="match status" value="1"/>
</dbReference>
<evidence type="ECO:0000256" key="8">
    <source>
        <dbReference type="SAM" id="MobiDB-lite"/>
    </source>
</evidence>
<dbReference type="PROSITE" id="PS51083">
    <property type="entry name" value="ZF_HIT"/>
    <property type="match status" value="1"/>
</dbReference>
<feature type="domain" description="HIT-type" evidence="9">
    <location>
        <begin position="54"/>
        <end position="88"/>
    </location>
</feature>
<reference evidence="10" key="1">
    <citation type="submission" date="2013-07" db="EMBL/GenBank/DDBJ databases">
        <title>The Genome Sequence of Cryptococcus bestiolae CBS10118.</title>
        <authorList>
            <consortium name="The Broad Institute Genome Sequencing Platform"/>
            <person name="Cuomo C."/>
            <person name="Litvintseva A."/>
            <person name="Chen Y."/>
            <person name="Heitman J."/>
            <person name="Sun S."/>
            <person name="Springer D."/>
            <person name="Dromer F."/>
            <person name="Young S.K."/>
            <person name="Zeng Q."/>
            <person name="Gargeya S."/>
            <person name="Fitzgerald M."/>
            <person name="Abouelleil A."/>
            <person name="Alvarado L."/>
            <person name="Berlin A.M."/>
            <person name="Chapman S.B."/>
            <person name="Dewar J."/>
            <person name="Goldberg J."/>
            <person name="Griggs A."/>
            <person name="Gujja S."/>
            <person name="Hansen M."/>
            <person name="Howarth C."/>
            <person name="Imamovic A."/>
            <person name="Larimer J."/>
            <person name="McCowan C."/>
            <person name="Murphy C."/>
            <person name="Pearson M."/>
            <person name="Priest M."/>
            <person name="Roberts A."/>
            <person name="Saif S."/>
            <person name="Shea T."/>
            <person name="Sykes S."/>
            <person name="Wortman J."/>
            <person name="Nusbaum C."/>
            <person name="Birren B."/>
        </authorList>
    </citation>
    <scope>NUCLEOTIDE SEQUENCE [LARGE SCALE GENOMIC DNA]</scope>
    <source>
        <strain evidence="10">CBS 10118</strain>
    </source>
</reference>
<dbReference type="EMBL" id="KI894019">
    <property type="protein sequence ID" value="OCF27975.1"/>
    <property type="molecule type" value="Genomic_DNA"/>
</dbReference>
<dbReference type="GO" id="GO:0008270">
    <property type="term" value="F:zinc ion binding"/>
    <property type="evidence" value="ECO:0007669"/>
    <property type="project" value="UniProtKB-UniRule"/>
</dbReference>
<dbReference type="GO" id="GO:0005634">
    <property type="term" value="C:nucleus"/>
    <property type="evidence" value="ECO:0007669"/>
    <property type="project" value="TreeGrafter"/>
</dbReference>
<dbReference type="InterPro" id="IPR057721">
    <property type="entry name" value="BCD1_alpha/beta"/>
</dbReference>
<reference evidence="11" key="2">
    <citation type="submission" date="2013-07" db="EMBL/GenBank/DDBJ databases">
        <authorList>
            <consortium name="The Broad Institute Genome Sequencing Platform"/>
            <person name="Cuomo C."/>
            <person name="Litvintseva A."/>
            <person name="Chen Y."/>
            <person name="Heitman J."/>
            <person name="Sun S."/>
            <person name="Springer D."/>
            <person name="Dromer F."/>
            <person name="Young S.K."/>
            <person name="Zeng Q."/>
            <person name="Gargeya S."/>
            <person name="Fitzgerald M."/>
            <person name="Abouelleil A."/>
            <person name="Alvarado L."/>
            <person name="Berlin A.M."/>
            <person name="Chapman S.B."/>
            <person name="Dewar J."/>
            <person name="Goldberg J."/>
            <person name="Griggs A."/>
            <person name="Gujja S."/>
            <person name="Hansen M."/>
            <person name="Howarth C."/>
            <person name="Imamovic A."/>
            <person name="Larimer J."/>
            <person name="McCowan C."/>
            <person name="Murphy C."/>
            <person name="Pearson M."/>
            <person name="Priest M."/>
            <person name="Roberts A."/>
            <person name="Saif S."/>
            <person name="Shea T."/>
            <person name="Sykes S."/>
            <person name="Wortman J."/>
            <person name="Nusbaum C."/>
            <person name="Birren B."/>
        </authorList>
    </citation>
    <scope>NUCLEOTIDE SEQUENCE</scope>
    <source>
        <strain evidence="11">CBS 10118</strain>
    </source>
</reference>
<dbReference type="SUPFAM" id="SSF144232">
    <property type="entry name" value="HIT/MYND zinc finger-like"/>
    <property type="match status" value="1"/>
</dbReference>
<feature type="compositionally biased region" description="Pro residues" evidence="8">
    <location>
        <begin position="1"/>
        <end position="10"/>
    </location>
</feature>
<evidence type="ECO:0000256" key="7">
    <source>
        <dbReference type="PROSITE-ProRule" id="PRU00453"/>
    </source>
</evidence>
<evidence type="ECO:0000313" key="10">
    <source>
        <dbReference type="EMBL" id="OCF27975.1"/>
    </source>
</evidence>
<evidence type="ECO:0000256" key="6">
    <source>
        <dbReference type="ARBA" id="ARBA00049654"/>
    </source>
</evidence>
<feature type="region of interest" description="Disordered" evidence="8">
    <location>
        <begin position="1"/>
        <end position="50"/>
    </location>
</feature>
<dbReference type="OrthoDB" id="272357at2759"/>
<dbReference type="PANTHER" id="PTHR13483">
    <property type="entry name" value="BOX C_D SNORNA PROTEIN 1-RELATED"/>
    <property type="match status" value="1"/>
</dbReference>
<dbReference type="VEuPathDB" id="FungiDB:I302_02825"/>
<protein>
    <recommendedName>
        <fullName evidence="9">HIT-type domain-containing protein</fullName>
    </recommendedName>
</protein>
<dbReference type="PANTHER" id="PTHR13483:SF3">
    <property type="entry name" value="BOX C_D SNORNA PROTEIN 1"/>
    <property type="match status" value="1"/>
</dbReference>
<dbReference type="RefSeq" id="XP_019049045.1">
    <property type="nucleotide sequence ID" value="XM_019189483.1"/>
</dbReference>
<evidence type="ECO:0000313" key="11">
    <source>
        <dbReference type="EMBL" id="WVW82112.1"/>
    </source>
</evidence>
<dbReference type="GO" id="GO:0048254">
    <property type="term" value="P:snoRNA localization"/>
    <property type="evidence" value="ECO:0007669"/>
    <property type="project" value="TreeGrafter"/>
</dbReference>
<reference evidence="11" key="4">
    <citation type="submission" date="2024-02" db="EMBL/GenBank/DDBJ databases">
        <title>Comparative genomics of Cryptococcus and Kwoniella reveals pathogenesis evolution and contrasting modes of karyotype evolution via chromosome fusion or intercentromeric recombination.</title>
        <authorList>
            <person name="Coelho M.A."/>
            <person name="David-Palma M."/>
            <person name="Shea T."/>
            <person name="Bowers K."/>
            <person name="McGinley-Smith S."/>
            <person name="Mohammad A.W."/>
            <person name="Gnirke A."/>
            <person name="Yurkov A.M."/>
            <person name="Nowrousian M."/>
            <person name="Sun S."/>
            <person name="Cuomo C.A."/>
            <person name="Heitman J."/>
        </authorList>
    </citation>
    <scope>NUCLEOTIDE SEQUENCE</scope>
    <source>
        <strain evidence="11">CBS 10118</strain>
    </source>
</reference>
<dbReference type="CDD" id="cd23023">
    <property type="entry name" value="zf-HIT_BCD1"/>
    <property type="match status" value="1"/>
</dbReference>
<comment type="function">
    <text evidence="5">Required for box C/D snoRNAs accumulation involved in snoRNA processing, snoRNA transport to the nucleolus and ribosome biogenesis.</text>
</comment>
<evidence type="ECO:0000313" key="12">
    <source>
        <dbReference type="Proteomes" id="UP000092730"/>
    </source>
</evidence>
<gene>
    <name evidence="10" type="ORF">I302_02825</name>
    <name evidence="11" type="ORF">I302_104117</name>
</gene>